<evidence type="ECO:0000259" key="10">
    <source>
        <dbReference type="PROSITE" id="PS51004"/>
    </source>
</evidence>
<keyword evidence="5" id="KW-0325">Glycoprotein</keyword>
<dbReference type="SMART" id="SM00423">
    <property type="entry name" value="PSI"/>
    <property type="match status" value="1"/>
</dbReference>
<dbReference type="PANTHER" id="PTHR11036:SF145">
    <property type="entry name" value="SEMAPHORIN-4A ISOFORM X1-RELATED"/>
    <property type="match status" value="1"/>
</dbReference>
<dbReference type="InParanoid" id="A0A3Q3SKF8"/>
<dbReference type="InterPro" id="IPR002165">
    <property type="entry name" value="Plexin_repeat"/>
</dbReference>
<dbReference type="InterPro" id="IPR027231">
    <property type="entry name" value="Semaphorin"/>
</dbReference>
<dbReference type="GO" id="GO:0030215">
    <property type="term" value="F:semaphorin receptor binding"/>
    <property type="evidence" value="ECO:0007669"/>
    <property type="project" value="InterPro"/>
</dbReference>
<proteinExistence type="inferred from homology"/>
<dbReference type="PROSITE" id="PS50835">
    <property type="entry name" value="IG_LIKE"/>
    <property type="match status" value="1"/>
</dbReference>
<dbReference type="Proteomes" id="UP000261640">
    <property type="component" value="Unplaced"/>
</dbReference>
<reference evidence="11" key="2">
    <citation type="submission" date="2025-09" db="UniProtKB">
        <authorList>
            <consortium name="Ensembl"/>
        </authorList>
    </citation>
    <scope>IDENTIFICATION</scope>
</reference>
<dbReference type="GO" id="GO:0001755">
    <property type="term" value="P:neural crest cell migration"/>
    <property type="evidence" value="ECO:0007669"/>
    <property type="project" value="TreeGrafter"/>
</dbReference>
<dbReference type="InterPro" id="IPR001627">
    <property type="entry name" value="Semap_dom"/>
</dbReference>
<evidence type="ECO:0000256" key="5">
    <source>
        <dbReference type="ARBA" id="ARBA00023180"/>
    </source>
</evidence>
<evidence type="ECO:0000256" key="4">
    <source>
        <dbReference type="ARBA" id="ARBA00023157"/>
    </source>
</evidence>
<dbReference type="Gene3D" id="2.60.40.10">
    <property type="entry name" value="Immunoglobulins"/>
    <property type="match status" value="1"/>
</dbReference>
<dbReference type="GO" id="GO:0045499">
    <property type="term" value="F:chemorepellent activity"/>
    <property type="evidence" value="ECO:0007669"/>
    <property type="project" value="TreeGrafter"/>
</dbReference>
<dbReference type="STRING" id="205130.ENSMAMP00000026250"/>
<evidence type="ECO:0000313" key="12">
    <source>
        <dbReference type="Proteomes" id="UP000261640"/>
    </source>
</evidence>
<dbReference type="SUPFAM" id="SSF101912">
    <property type="entry name" value="Sema domain"/>
    <property type="match status" value="1"/>
</dbReference>
<evidence type="ECO:0000256" key="6">
    <source>
        <dbReference type="PROSITE-ProRule" id="PRU00352"/>
    </source>
</evidence>
<feature type="domain" description="Ig-like" evidence="9">
    <location>
        <begin position="515"/>
        <end position="605"/>
    </location>
</feature>
<dbReference type="Ensembl" id="ENSMAMT00000026923.2">
    <property type="protein sequence ID" value="ENSMAMP00000026250.2"/>
    <property type="gene ID" value="ENSMAMG00000017626.2"/>
</dbReference>
<evidence type="ECO:0000313" key="11">
    <source>
        <dbReference type="Ensembl" id="ENSMAMP00000026250.2"/>
    </source>
</evidence>
<dbReference type="GeneTree" id="ENSGT00940000154870"/>
<dbReference type="Gene3D" id="3.30.1680.10">
    <property type="entry name" value="ligand-binding face of the semaphorins, domain 2"/>
    <property type="match status" value="1"/>
</dbReference>
<dbReference type="InterPro" id="IPR036352">
    <property type="entry name" value="Semap_dom_sf"/>
</dbReference>
<dbReference type="GO" id="GO:0005886">
    <property type="term" value="C:plasma membrane"/>
    <property type="evidence" value="ECO:0007669"/>
    <property type="project" value="TreeGrafter"/>
</dbReference>
<keyword evidence="3 7" id="KW-0472">Membrane</keyword>
<evidence type="ECO:0000256" key="7">
    <source>
        <dbReference type="SAM" id="Phobius"/>
    </source>
</evidence>
<sequence length="716" mass="78596">ITCCCHLCFLSPVIVSVWFTLSSAAQGFHCTNLTLLCLCPDSAVRPLVHFSLPDVQNTNTLLLSDDGSTLYVGAQDAVLSLDVSQSDIIVEWRPSNSDITECQRKGKNPSVDCPNYVRVLQLINSTHLYVCGSYAYSPHNAYIVSLRCCCSGGAKGHCPFNPFQRNIGGELFAATTTDFKGVNPQIFRHFSKNGRSDVSLDSSLGLLEEPAFISSSLDPADRKLYFFFSEVGKEFNFVNKLQIARVAQVCKDDVGGRRTLQKKWTSFAKAPLLCQSPRQLPFNVLQDVFTLQPPEGSNTSDTLFYGVFTSQWSSDSESAVCVFRLQDIKTVFTGSYKTFDVGKHRWNPLQGHASDSILDDIKKNFLTGGSVKPVGYGPIVVSSGQQYARVAAMRTKAANGNQYTVLFLLTESGFFHKVVLFDLGPQVIEEIQVFKQPQLMKSIILSSSKGVLYVGTSEGVTAVPLANCSIYKTCSQCVLARDPFCGWSPTQRACTSLDTSPDPIGGNVDAVSGRPFLTLFLLLCFCPTEILVPLNEAVRLECVKPSNLATLTWTSSQFENLPENLFIQSAEGKLSFFATDATFGSYQCEAEEAGYKEVVASFSVRQIASPRSVRPSADVNNDNDHKHKDDDLVTPLSEAHEKYSYFSALVWVSILLAVCICVLILGCLYLWHQNNLGLKVTPLVSEKDSSHVNNCMETVPSLSTTEDAGPELKVVD</sequence>
<dbReference type="GO" id="GO:0030335">
    <property type="term" value="P:positive regulation of cell migration"/>
    <property type="evidence" value="ECO:0007669"/>
    <property type="project" value="TreeGrafter"/>
</dbReference>
<comment type="caution">
    <text evidence="6">Lacks conserved residue(s) required for the propagation of feature annotation.</text>
</comment>
<dbReference type="InterPro" id="IPR013783">
    <property type="entry name" value="Ig-like_fold"/>
</dbReference>
<accession>A0A3Q3SKF8</accession>
<dbReference type="InterPro" id="IPR016201">
    <property type="entry name" value="PSI"/>
</dbReference>
<keyword evidence="8" id="KW-0732">Signal</keyword>
<dbReference type="PANTHER" id="PTHR11036">
    <property type="entry name" value="SEMAPHORIN"/>
    <property type="match status" value="1"/>
</dbReference>
<keyword evidence="7" id="KW-0812">Transmembrane</keyword>
<comment type="subcellular location">
    <subcellularLocation>
        <location evidence="1">Membrane</location>
    </subcellularLocation>
</comment>
<dbReference type="SMART" id="SM00630">
    <property type="entry name" value="Sema"/>
    <property type="match status" value="1"/>
</dbReference>
<feature type="domain" description="Sema" evidence="10">
    <location>
        <begin position="30"/>
        <end position="465"/>
    </location>
</feature>
<evidence type="ECO:0000259" key="9">
    <source>
        <dbReference type="PROSITE" id="PS50835"/>
    </source>
</evidence>
<feature type="transmembrane region" description="Helical" evidence="7">
    <location>
        <begin position="645"/>
        <end position="671"/>
    </location>
</feature>
<keyword evidence="4" id="KW-1015">Disulfide bond</keyword>
<evidence type="ECO:0000256" key="8">
    <source>
        <dbReference type="SAM" id="SignalP"/>
    </source>
</evidence>
<dbReference type="PROSITE" id="PS51004">
    <property type="entry name" value="SEMA"/>
    <property type="match status" value="1"/>
</dbReference>
<keyword evidence="12" id="KW-1185">Reference proteome</keyword>
<comment type="similarity">
    <text evidence="2">Belongs to the semaphorin family.</text>
</comment>
<dbReference type="SUPFAM" id="SSF103575">
    <property type="entry name" value="Plexin repeat"/>
    <property type="match status" value="1"/>
</dbReference>
<dbReference type="AlphaFoldDB" id="A0A3Q3SKF8"/>
<feature type="signal peptide" evidence="8">
    <location>
        <begin position="1"/>
        <end position="24"/>
    </location>
</feature>
<evidence type="ECO:0000256" key="2">
    <source>
        <dbReference type="ARBA" id="ARBA00009492"/>
    </source>
</evidence>
<dbReference type="GO" id="GO:0071526">
    <property type="term" value="P:semaphorin-plexin signaling pathway"/>
    <property type="evidence" value="ECO:0007669"/>
    <property type="project" value="TreeGrafter"/>
</dbReference>
<evidence type="ECO:0000256" key="3">
    <source>
        <dbReference type="ARBA" id="ARBA00023136"/>
    </source>
</evidence>
<organism evidence="11 12">
    <name type="scientific">Mastacembelus armatus</name>
    <name type="common">zig-zag eel</name>
    <dbReference type="NCBI Taxonomy" id="205130"/>
    <lineage>
        <taxon>Eukaryota</taxon>
        <taxon>Metazoa</taxon>
        <taxon>Chordata</taxon>
        <taxon>Craniata</taxon>
        <taxon>Vertebrata</taxon>
        <taxon>Euteleostomi</taxon>
        <taxon>Actinopterygii</taxon>
        <taxon>Neopterygii</taxon>
        <taxon>Teleostei</taxon>
        <taxon>Neoteleostei</taxon>
        <taxon>Acanthomorphata</taxon>
        <taxon>Anabantaria</taxon>
        <taxon>Synbranchiformes</taxon>
        <taxon>Mastacembelidae</taxon>
        <taxon>Mastacembelus</taxon>
    </lineage>
</organism>
<reference evidence="11" key="1">
    <citation type="submission" date="2025-08" db="UniProtKB">
        <authorList>
            <consortium name="Ensembl"/>
        </authorList>
    </citation>
    <scope>IDENTIFICATION</scope>
</reference>
<dbReference type="InterPro" id="IPR015943">
    <property type="entry name" value="WD40/YVTN_repeat-like_dom_sf"/>
</dbReference>
<dbReference type="InterPro" id="IPR007110">
    <property type="entry name" value="Ig-like_dom"/>
</dbReference>
<dbReference type="Gene3D" id="2.130.10.10">
    <property type="entry name" value="YVTN repeat-like/Quinoprotein amine dehydrogenase"/>
    <property type="match status" value="1"/>
</dbReference>
<dbReference type="Pfam" id="PF01437">
    <property type="entry name" value="PSI"/>
    <property type="match status" value="1"/>
</dbReference>
<feature type="chain" id="PRO_5030081997" evidence="8">
    <location>
        <begin position="25"/>
        <end position="716"/>
    </location>
</feature>
<protein>
    <submittedName>
        <fullName evidence="11">Semaphorin-4A-like</fullName>
    </submittedName>
</protein>
<evidence type="ECO:0000256" key="1">
    <source>
        <dbReference type="ARBA" id="ARBA00004370"/>
    </source>
</evidence>
<name>A0A3Q3SKF8_9TELE</name>
<dbReference type="GO" id="GO:0007411">
    <property type="term" value="P:axon guidance"/>
    <property type="evidence" value="ECO:0007669"/>
    <property type="project" value="TreeGrafter"/>
</dbReference>
<dbReference type="Pfam" id="PF01403">
    <property type="entry name" value="Sema"/>
    <property type="match status" value="1"/>
</dbReference>
<keyword evidence="7" id="KW-1133">Transmembrane helix</keyword>